<dbReference type="STRING" id="84029.CROST_04640"/>
<dbReference type="Gene3D" id="2.40.30.40">
    <property type="entry name" value="Peptidase M42, domain 2"/>
    <property type="match status" value="1"/>
</dbReference>
<dbReference type="GO" id="GO:0006508">
    <property type="term" value="P:proteolysis"/>
    <property type="evidence" value="ECO:0007669"/>
    <property type="project" value="UniProtKB-KW"/>
</dbReference>
<dbReference type="EC" id="3.4.11.-" evidence="7"/>
<proteinExistence type="inferred from homology"/>
<dbReference type="InterPro" id="IPR051464">
    <property type="entry name" value="Peptidase_M42_aminopept"/>
</dbReference>
<dbReference type="Gene3D" id="3.40.630.10">
    <property type="entry name" value="Zn peptidases"/>
    <property type="match status" value="1"/>
</dbReference>
<dbReference type="SUPFAM" id="SSF53187">
    <property type="entry name" value="Zn-dependent exopeptidases"/>
    <property type="match status" value="1"/>
</dbReference>
<evidence type="ECO:0000256" key="2">
    <source>
        <dbReference type="ARBA" id="ARBA00022438"/>
    </source>
</evidence>
<dbReference type="InterPro" id="IPR023367">
    <property type="entry name" value="Peptidase_M42_dom2"/>
</dbReference>
<evidence type="ECO:0000313" key="8">
    <source>
        <dbReference type="Proteomes" id="UP000190951"/>
    </source>
</evidence>
<keyword evidence="3" id="KW-0645">Protease</keyword>
<comment type="similarity">
    <text evidence="1 6">Belongs to the peptidase M42 family.</text>
</comment>
<dbReference type="KEGG" id="crw:CROST_004850"/>
<keyword evidence="5 7" id="KW-0378">Hydrolase</keyword>
<evidence type="ECO:0000256" key="1">
    <source>
        <dbReference type="ARBA" id="ARBA00006272"/>
    </source>
</evidence>
<dbReference type="PANTHER" id="PTHR32481">
    <property type="entry name" value="AMINOPEPTIDASE"/>
    <property type="match status" value="1"/>
</dbReference>
<dbReference type="PANTHER" id="PTHR32481:SF0">
    <property type="entry name" value="AMINOPEPTIDASE YPDE-RELATED"/>
    <property type="match status" value="1"/>
</dbReference>
<dbReference type="EMBL" id="CP096983">
    <property type="protein sequence ID" value="URZ09792.1"/>
    <property type="molecule type" value="Genomic_DNA"/>
</dbReference>
<accession>A0A1S8LQ25</accession>
<dbReference type="AlphaFoldDB" id="A0A1S8LQ25"/>
<evidence type="ECO:0000256" key="4">
    <source>
        <dbReference type="ARBA" id="ARBA00022723"/>
    </source>
</evidence>
<keyword evidence="4" id="KW-0479">Metal-binding</keyword>
<dbReference type="InterPro" id="IPR008007">
    <property type="entry name" value="Peptidase_M42"/>
</dbReference>
<evidence type="ECO:0000256" key="3">
    <source>
        <dbReference type="ARBA" id="ARBA00022670"/>
    </source>
</evidence>
<dbReference type="Pfam" id="PF05343">
    <property type="entry name" value="Peptidase_M42"/>
    <property type="match status" value="1"/>
</dbReference>
<dbReference type="RefSeq" id="WP_077835734.1">
    <property type="nucleotide sequence ID" value="NZ_CP096983.1"/>
</dbReference>
<keyword evidence="2 7" id="KW-0031">Aminopeptidase</keyword>
<evidence type="ECO:0000256" key="6">
    <source>
        <dbReference type="PIRNR" id="PIRNR001123"/>
    </source>
</evidence>
<dbReference type="GO" id="GO:0046872">
    <property type="term" value="F:metal ion binding"/>
    <property type="evidence" value="ECO:0007669"/>
    <property type="project" value="UniProtKB-UniRule"/>
</dbReference>
<reference evidence="7 8" key="1">
    <citation type="submission" date="2022-04" db="EMBL/GenBank/DDBJ databases">
        <title>Genome sequence of C. roseum typestrain.</title>
        <authorList>
            <person name="Poehlein A."/>
            <person name="Schoch T."/>
            <person name="Duerre P."/>
            <person name="Daniel R."/>
        </authorList>
    </citation>
    <scope>NUCLEOTIDE SEQUENCE [LARGE SCALE GENOMIC DNA]</scope>
    <source>
        <strain evidence="7 8">DSM 7320</strain>
    </source>
</reference>
<gene>
    <name evidence="7" type="primary">ysdC_3</name>
    <name evidence="7" type="ORF">CROST_004850</name>
</gene>
<dbReference type="SUPFAM" id="SSF101821">
    <property type="entry name" value="Aminopeptidase/glucanase lid domain"/>
    <property type="match status" value="1"/>
</dbReference>
<evidence type="ECO:0000313" key="7">
    <source>
        <dbReference type="EMBL" id="URZ09792.1"/>
    </source>
</evidence>
<protein>
    <submittedName>
        <fullName evidence="7">Aminopeptidase YsdC</fullName>
        <ecNumber evidence="7">3.4.11.-</ecNumber>
    </submittedName>
</protein>
<dbReference type="GO" id="GO:0004177">
    <property type="term" value="F:aminopeptidase activity"/>
    <property type="evidence" value="ECO:0007669"/>
    <property type="project" value="UniProtKB-UniRule"/>
</dbReference>
<dbReference type="PIRSF" id="PIRSF001123">
    <property type="entry name" value="PepA_GA"/>
    <property type="match status" value="1"/>
</dbReference>
<name>A0A1S8LQ25_9CLOT</name>
<sequence>MDILLEKVINSFGVSGREKEISEIIKKELKKYDCTVKEDKLGNIIAKVGEGKEKIMLSTSMDTKGVIVYYIEYDGKIRIEPVGELKADDVLGKSIIFRSKIVGKIESDKKENNEFRDLYVKVNMEKKKTVLKYISEGEVGSFSGNIFEDGKNIVGSYLSNRAACFAFLKVIQEIKDINKEVYFVFSTQGNLGGKGARAAAFEIAPNMCISVNTEVEGEIKLGDGPVLVLMGKGLITNTCVKEKIIKTAEENNIKLQRCVSDFFSDGSSVHKEVGGIKTANIALPCKNKDSINEAVNYEDINNLVKLISSIVKE</sequence>
<dbReference type="Proteomes" id="UP000190951">
    <property type="component" value="Chromosome"/>
</dbReference>
<organism evidence="7 8">
    <name type="scientific">Clostridium felsineum</name>
    <dbReference type="NCBI Taxonomy" id="36839"/>
    <lineage>
        <taxon>Bacteria</taxon>
        <taxon>Bacillati</taxon>
        <taxon>Bacillota</taxon>
        <taxon>Clostridia</taxon>
        <taxon>Eubacteriales</taxon>
        <taxon>Clostridiaceae</taxon>
        <taxon>Clostridium</taxon>
    </lineage>
</organism>
<keyword evidence="8" id="KW-1185">Reference proteome</keyword>
<evidence type="ECO:0000256" key="5">
    <source>
        <dbReference type="ARBA" id="ARBA00022801"/>
    </source>
</evidence>